<feature type="chain" id="PRO_5011655432" evidence="4">
    <location>
        <begin position="27"/>
        <end position="556"/>
    </location>
</feature>
<dbReference type="InterPro" id="IPR039448">
    <property type="entry name" value="Beta_helix"/>
</dbReference>
<feature type="signal peptide" evidence="4">
    <location>
        <begin position="1"/>
        <end position="26"/>
    </location>
</feature>
<dbReference type="PROSITE" id="PS51173">
    <property type="entry name" value="CBM2"/>
    <property type="match status" value="1"/>
</dbReference>
<dbReference type="GO" id="GO:0004553">
    <property type="term" value="F:hydrolase activity, hydrolyzing O-glycosyl compounds"/>
    <property type="evidence" value="ECO:0007669"/>
    <property type="project" value="InterPro"/>
</dbReference>
<evidence type="ECO:0000259" key="5">
    <source>
        <dbReference type="PROSITE" id="PS50853"/>
    </source>
</evidence>
<dbReference type="GO" id="GO:0030247">
    <property type="term" value="F:polysaccharide binding"/>
    <property type="evidence" value="ECO:0007669"/>
    <property type="project" value="UniProtKB-UniRule"/>
</dbReference>
<dbReference type="GO" id="GO:0000272">
    <property type="term" value="P:polysaccharide catabolic process"/>
    <property type="evidence" value="ECO:0007669"/>
    <property type="project" value="UniProtKB-KW"/>
</dbReference>
<evidence type="ECO:0000256" key="2">
    <source>
        <dbReference type="ARBA" id="ARBA00023295"/>
    </source>
</evidence>
<dbReference type="SUPFAM" id="SSF49265">
    <property type="entry name" value="Fibronectin type III"/>
    <property type="match status" value="1"/>
</dbReference>
<feature type="domain" description="Fibronectin type-III" evidence="5">
    <location>
        <begin position="143"/>
        <end position="228"/>
    </location>
</feature>
<dbReference type="InterPro" id="IPR008965">
    <property type="entry name" value="CBM2/CBM3_carb-bd_dom_sf"/>
</dbReference>
<keyword evidence="2" id="KW-0326">Glycosidase</keyword>
<name>A0A1G8RFH9_9PSEU</name>
<evidence type="ECO:0000256" key="3">
    <source>
        <dbReference type="ARBA" id="ARBA00023326"/>
    </source>
</evidence>
<evidence type="ECO:0000256" key="1">
    <source>
        <dbReference type="ARBA" id="ARBA00023277"/>
    </source>
</evidence>
<dbReference type="CDD" id="cd00063">
    <property type="entry name" value="FN3"/>
    <property type="match status" value="1"/>
</dbReference>
<dbReference type="InterPro" id="IPR012334">
    <property type="entry name" value="Pectin_lyas_fold"/>
</dbReference>
<evidence type="ECO:0000259" key="6">
    <source>
        <dbReference type="PROSITE" id="PS51173"/>
    </source>
</evidence>
<dbReference type="InterPro" id="IPR036116">
    <property type="entry name" value="FN3_sf"/>
</dbReference>
<keyword evidence="2" id="KW-0378">Hydrolase</keyword>
<dbReference type="EMBL" id="FNET01000001">
    <property type="protein sequence ID" value="SDJ15757.1"/>
    <property type="molecule type" value="Genomic_DNA"/>
</dbReference>
<gene>
    <name evidence="7" type="ORF">SAMN04488074_101660</name>
</gene>
<keyword evidence="3" id="KW-0624">Polysaccharide degradation</keyword>
<protein>
    <submittedName>
        <fullName evidence="7">Chitodextrinase</fullName>
    </submittedName>
</protein>
<dbReference type="Gene3D" id="2.60.40.10">
    <property type="entry name" value="Immunoglobulins"/>
    <property type="match status" value="1"/>
</dbReference>
<dbReference type="Pfam" id="PF00553">
    <property type="entry name" value="CBM_2"/>
    <property type="match status" value="1"/>
</dbReference>
<dbReference type="Gene3D" id="2.60.40.290">
    <property type="match status" value="1"/>
</dbReference>
<keyword evidence="1" id="KW-0119">Carbohydrate metabolism</keyword>
<dbReference type="InterPro" id="IPR003961">
    <property type="entry name" value="FN3_dom"/>
</dbReference>
<dbReference type="Gene3D" id="2.160.20.10">
    <property type="entry name" value="Single-stranded right-handed beta-helix, Pectin lyase-like"/>
    <property type="match status" value="1"/>
</dbReference>
<dbReference type="SMART" id="SM00060">
    <property type="entry name" value="FN3"/>
    <property type="match status" value="1"/>
</dbReference>
<keyword evidence="4" id="KW-0732">Signal</keyword>
<dbReference type="Proteomes" id="UP000199682">
    <property type="component" value="Unassembled WGS sequence"/>
</dbReference>
<accession>A0A1G8RFH9</accession>
<dbReference type="Pfam" id="PF13229">
    <property type="entry name" value="Beta_helix"/>
    <property type="match status" value="1"/>
</dbReference>
<dbReference type="AlphaFoldDB" id="A0A1G8RFH9"/>
<feature type="domain" description="CBM2" evidence="6">
    <location>
        <begin position="24"/>
        <end position="131"/>
    </location>
</feature>
<dbReference type="InterPro" id="IPR013783">
    <property type="entry name" value="Ig-like_fold"/>
</dbReference>
<dbReference type="InterPro" id="IPR012291">
    <property type="entry name" value="CBM2_carb-bd_dom_sf"/>
</dbReference>
<dbReference type="PROSITE" id="PS50853">
    <property type="entry name" value="FN3"/>
    <property type="match status" value="1"/>
</dbReference>
<dbReference type="InterPro" id="IPR001919">
    <property type="entry name" value="CBD2"/>
</dbReference>
<evidence type="ECO:0000313" key="7">
    <source>
        <dbReference type="EMBL" id="SDJ15757.1"/>
    </source>
</evidence>
<dbReference type="SMART" id="SM00637">
    <property type="entry name" value="CBD_II"/>
    <property type="match status" value="1"/>
</dbReference>
<evidence type="ECO:0000313" key="8">
    <source>
        <dbReference type="Proteomes" id="UP000199682"/>
    </source>
</evidence>
<dbReference type="SUPFAM" id="SSF51126">
    <property type="entry name" value="Pectin lyase-like"/>
    <property type="match status" value="1"/>
</dbReference>
<dbReference type="SUPFAM" id="SSF49384">
    <property type="entry name" value="Carbohydrate-binding domain"/>
    <property type="match status" value="1"/>
</dbReference>
<organism evidence="7 8">
    <name type="scientific">Lentzea albidocapillata subsp. violacea</name>
    <dbReference type="NCBI Taxonomy" id="128104"/>
    <lineage>
        <taxon>Bacteria</taxon>
        <taxon>Bacillati</taxon>
        <taxon>Actinomycetota</taxon>
        <taxon>Actinomycetes</taxon>
        <taxon>Pseudonocardiales</taxon>
        <taxon>Pseudonocardiaceae</taxon>
        <taxon>Lentzea</taxon>
    </lineage>
</organism>
<proteinExistence type="predicted"/>
<dbReference type="Pfam" id="PF00041">
    <property type="entry name" value="fn3"/>
    <property type="match status" value="1"/>
</dbReference>
<reference evidence="8" key="1">
    <citation type="submission" date="2016-10" db="EMBL/GenBank/DDBJ databases">
        <authorList>
            <person name="Varghese N."/>
            <person name="Submissions S."/>
        </authorList>
    </citation>
    <scope>NUCLEOTIDE SEQUENCE [LARGE SCALE GENOMIC DNA]</scope>
    <source>
        <strain evidence="8">DSM 44796</strain>
    </source>
</reference>
<evidence type="ECO:0000256" key="4">
    <source>
        <dbReference type="SAM" id="SignalP"/>
    </source>
</evidence>
<dbReference type="RefSeq" id="WP_090004096.1">
    <property type="nucleotide sequence ID" value="NZ_FNET01000001.1"/>
</dbReference>
<sequence>MGTRALALAGVAATVAALLSGASAQAAAPVLKAAVTQTSVWNGGYGANVTITNSGDAASTSWTVEFDLPSGTTVSSSWSSVRTSTGQHHKFTNVGYNGAVKPGASTKFGFNASGGGLPTNCTINGVSCGGGTTPPVDTQAPTVPTGPRSTGVTSSSVSLAWTASTDNVGVTGYEVLLGNAVSTTVTGTSATVSGLSPATAYSFSVRARDAAGNRSAASTAVSATTSPGSGGGSTVDVSTAAQLQAALAAATPGQTIRMAAGTYRGAFAANGRAGTASQRITLTGPRDAVLINDGPSGVAPSCPAPTAGWDSGYGLWLFGSPYWNLTGFTVQESKKGIVLDNSHHTTIDAVSVHHLDEEAVHFRRSSSDGIIRNSTITDTGLVQRGYGEGVYLGSANSNWACHGNNGGIDRSDRVQVLNNRIGPNVAAEAIDVKEGTYDGVIRGNTFDGQGISGQNSADSWVDVKGIGYLIEDNTGTFRSPGTFANGYETHNTSTTPALPNGCGNTWRNNRSDLGGVGQYAIYVTSVSKCSALPNVVHASNTVTGAVKGLTNAPVTP</sequence>
<dbReference type="InterPro" id="IPR011050">
    <property type="entry name" value="Pectin_lyase_fold/virulence"/>
</dbReference>